<name>A0A6A3D3W7_HIBSY</name>
<dbReference type="PANTHER" id="PTHR32285:SF213">
    <property type="entry name" value="PROTEIN TRICHOME BIREFRINGENCE-LIKE 11"/>
    <property type="match status" value="1"/>
</dbReference>
<feature type="transmembrane region" description="Helical" evidence="1">
    <location>
        <begin position="32"/>
        <end position="51"/>
    </location>
</feature>
<keyword evidence="4" id="KW-1185">Reference proteome</keyword>
<reference evidence="3" key="1">
    <citation type="submission" date="2019-09" db="EMBL/GenBank/DDBJ databases">
        <title>Draft genome information of white flower Hibiscus syriacus.</title>
        <authorList>
            <person name="Kim Y.-M."/>
        </authorList>
    </citation>
    <scope>NUCLEOTIDE SEQUENCE [LARGE SCALE GENOMIC DNA]</scope>
    <source>
        <strain evidence="3">YM2019G1</strain>
    </source>
</reference>
<dbReference type="Proteomes" id="UP000436088">
    <property type="component" value="Unassembled WGS sequence"/>
</dbReference>
<dbReference type="Pfam" id="PF14416">
    <property type="entry name" value="PMR5N"/>
    <property type="match status" value="1"/>
</dbReference>
<protein>
    <submittedName>
        <fullName evidence="3">E1 C-terminal related 1 isoform 1</fullName>
    </submittedName>
</protein>
<gene>
    <name evidence="3" type="ORF">F3Y22_tig00000778pilonHSYRG00153</name>
</gene>
<evidence type="ECO:0000313" key="3">
    <source>
        <dbReference type="EMBL" id="KAE8734111.1"/>
    </source>
</evidence>
<dbReference type="PANTHER" id="PTHR32285">
    <property type="entry name" value="PROTEIN TRICHOME BIREFRINGENCE-LIKE 9-RELATED"/>
    <property type="match status" value="1"/>
</dbReference>
<organism evidence="3 4">
    <name type="scientific">Hibiscus syriacus</name>
    <name type="common">Rose of Sharon</name>
    <dbReference type="NCBI Taxonomy" id="106335"/>
    <lineage>
        <taxon>Eukaryota</taxon>
        <taxon>Viridiplantae</taxon>
        <taxon>Streptophyta</taxon>
        <taxon>Embryophyta</taxon>
        <taxon>Tracheophyta</taxon>
        <taxon>Spermatophyta</taxon>
        <taxon>Magnoliopsida</taxon>
        <taxon>eudicotyledons</taxon>
        <taxon>Gunneridae</taxon>
        <taxon>Pentapetalae</taxon>
        <taxon>rosids</taxon>
        <taxon>malvids</taxon>
        <taxon>Malvales</taxon>
        <taxon>Malvaceae</taxon>
        <taxon>Malvoideae</taxon>
        <taxon>Hibiscus</taxon>
    </lineage>
</organism>
<proteinExistence type="predicted"/>
<dbReference type="AlphaFoldDB" id="A0A6A3D3W7"/>
<evidence type="ECO:0000259" key="2">
    <source>
        <dbReference type="Pfam" id="PF14416"/>
    </source>
</evidence>
<dbReference type="GO" id="GO:0016413">
    <property type="term" value="F:O-acetyltransferase activity"/>
    <property type="evidence" value="ECO:0007669"/>
    <property type="project" value="InterPro"/>
</dbReference>
<feature type="domain" description="Trichome birefringence-like N-terminal" evidence="2">
    <location>
        <begin position="97"/>
        <end position="141"/>
    </location>
</feature>
<sequence length="347" mass="38793">MCKVPVQQDHEAMPSFDLCSRFKRFKLLEPSMGVLGFFLVAVCMICCFFYLDYRAVAKGYMVPTMGERFMWLNLDESSSSSISEIKRVDFLSIEGGGCDEFDGDWVWDERYPLYESKDCCFLDEGFRCTENGRPDLLYTKWSGSLSIVTSPDLMGRCWRSCGTSGWYSSVIRSEGTNGITPLHAASAVDNKDSIYEVNGNPITKHKGAGLLRVSAKLQDNPQIGSMDGILSGGKMQISWYELCFYLSRAVMAVVATNIEGEAVDVLSRREENQNRDDRRTCIQVLETVMRGYVMSDIVCNTQMVALQGLENGGSCYLETLPIGNDVGANRNWELLEIGCVISSIVFD</sequence>
<accession>A0A6A3D3W7</accession>
<dbReference type="EMBL" id="VEPZ02000074">
    <property type="protein sequence ID" value="KAE8734111.1"/>
    <property type="molecule type" value="Genomic_DNA"/>
</dbReference>
<dbReference type="InterPro" id="IPR029962">
    <property type="entry name" value="TBL"/>
</dbReference>
<keyword evidence="1" id="KW-1133">Transmembrane helix</keyword>
<keyword evidence="1" id="KW-0472">Membrane</keyword>
<keyword evidence="1" id="KW-0812">Transmembrane</keyword>
<dbReference type="GO" id="GO:0005794">
    <property type="term" value="C:Golgi apparatus"/>
    <property type="evidence" value="ECO:0007669"/>
    <property type="project" value="TreeGrafter"/>
</dbReference>
<dbReference type="InterPro" id="IPR025846">
    <property type="entry name" value="TBL_N"/>
</dbReference>
<comment type="caution">
    <text evidence="3">The sequence shown here is derived from an EMBL/GenBank/DDBJ whole genome shotgun (WGS) entry which is preliminary data.</text>
</comment>
<evidence type="ECO:0000313" key="4">
    <source>
        <dbReference type="Proteomes" id="UP000436088"/>
    </source>
</evidence>
<evidence type="ECO:0000256" key="1">
    <source>
        <dbReference type="SAM" id="Phobius"/>
    </source>
</evidence>